<evidence type="ECO:0000313" key="2">
    <source>
        <dbReference type="EMBL" id="EHK97187.1"/>
    </source>
</evidence>
<protein>
    <submittedName>
        <fullName evidence="2">Uncharacterized protein</fullName>
    </submittedName>
</protein>
<evidence type="ECO:0000256" key="1">
    <source>
        <dbReference type="SAM" id="MobiDB-lite"/>
    </source>
</evidence>
<dbReference type="Proteomes" id="UP000005446">
    <property type="component" value="Unassembled WGS sequence"/>
</dbReference>
<dbReference type="AlphaFoldDB" id="H0EWA8"/>
<feature type="region of interest" description="Disordered" evidence="1">
    <location>
        <begin position="1"/>
        <end position="25"/>
    </location>
</feature>
<dbReference type="InterPro" id="IPR021889">
    <property type="entry name" value="DUF3500"/>
</dbReference>
<evidence type="ECO:0000313" key="3">
    <source>
        <dbReference type="Proteomes" id="UP000005446"/>
    </source>
</evidence>
<keyword evidence="3" id="KW-1185">Reference proteome</keyword>
<organism evidence="2 3">
    <name type="scientific">Glarea lozoyensis (strain ATCC 74030 / MF5533)</name>
    <dbReference type="NCBI Taxonomy" id="1104152"/>
    <lineage>
        <taxon>Eukaryota</taxon>
        <taxon>Fungi</taxon>
        <taxon>Dikarya</taxon>
        <taxon>Ascomycota</taxon>
        <taxon>Pezizomycotina</taxon>
        <taxon>Leotiomycetes</taxon>
        <taxon>Helotiales</taxon>
        <taxon>Helotiaceae</taxon>
        <taxon>Glarea</taxon>
    </lineage>
</organism>
<sequence>MLTFSSPTIDTEPKETTEAGDVESVGAPDVNIRGQATAKMAVGRVDLDTQLCYLQSSDPTKPRSDAAVPFRDIVPSPDHPRIAGIADHDALSWCESRRQIEAPAWLINRLDATNLEKPYVGFTSDGKVREGLYRYADDEGAPTERVANKAEVFLQLLDEEQKKAVQFGDVRDDEFRLWSNPELYMNPELQEKATLSKGMDGKSLAADRWNPFDERHLGGARQDNRVVPYEGCPVKKFPKESQDQIIKLFLAFNEYYPESVLQHRLALFKKHLDETFFSWIGEFGDEDPYYYRIHSPVAFMELDFHCGRILTASAGRAQPTEYF</sequence>
<dbReference type="OrthoDB" id="4539697at2759"/>
<dbReference type="InParanoid" id="H0EWA8"/>
<dbReference type="PANTHER" id="PTHR37489">
    <property type="entry name" value="DUF3500 DOMAIN-CONTAINING PROTEIN"/>
    <property type="match status" value="1"/>
</dbReference>
<comment type="caution">
    <text evidence="2">The sequence shown here is derived from an EMBL/GenBank/DDBJ whole genome shotgun (WGS) entry which is preliminary data.</text>
</comment>
<name>H0EWA8_GLAL7</name>
<dbReference type="EMBL" id="AGUE01000205">
    <property type="protein sequence ID" value="EHK97187.1"/>
    <property type="molecule type" value="Genomic_DNA"/>
</dbReference>
<gene>
    <name evidence="2" type="ORF">M7I_7071</name>
</gene>
<dbReference type="PANTHER" id="PTHR37489:SF1">
    <property type="entry name" value="DUF3500 DOMAIN-CONTAINING PROTEIN"/>
    <property type="match status" value="1"/>
</dbReference>
<accession>H0EWA8</accession>
<dbReference type="Pfam" id="PF12006">
    <property type="entry name" value="DUF3500"/>
    <property type="match status" value="1"/>
</dbReference>
<dbReference type="HOGENOM" id="CLU_033093_2_1_1"/>
<proteinExistence type="predicted"/>
<reference evidence="2 3" key="1">
    <citation type="journal article" date="2012" name="Eukaryot. Cell">
        <title>Genome sequence of the fungus Glarea lozoyensis: the first genome sequence of a species from the Helotiaceae family.</title>
        <authorList>
            <person name="Youssar L."/>
            <person name="Gruening B.A."/>
            <person name="Erxleben A."/>
            <person name="Guenther S."/>
            <person name="Huettel W."/>
        </authorList>
    </citation>
    <scope>NUCLEOTIDE SEQUENCE [LARGE SCALE GENOMIC DNA]</scope>
    <source>
        <strain evidence="3">ATCC 74030 / MF5533</strain>
    </source>
</reference>